<reference evidence="1 2" key="1">
    <citation type="submission" date="2021-04" db="EMBL/GenBank/DDBJ databases">
        <authorList>
            <person name="Bliznina A."/>
        </authorList>
    </citation>
    <scope>NUCLEOTIDE SEQUENCE [LARGE SCALE GENOMIC DNA]</scope>
</reference>
<gene>
    <name evidence="1" type="ORF">OKIOD_LOCUS3549</name>
</gene>
<evidence type="ECO:0000313" key="1">
    <source>
        <dbReference type="EMBL" id="CAG5088852.1"/>
    </source>
</evidence>
<name>A0ABN7S3T7_OIKDI</name>
<dbReference type="Proteomes" id="UP001158576">
    <property type="component" value="Chromosome PAR"/>
</dbReference>
<evidence type="ECO:0000313" key="2">
    <source>
        <dbReference type="Proteomes" id="UP001158576"/>
    </source>
</evidence>
<organism evidence="1 2">
    <name type="scientific">Oikopleura dioica</name>
    <name type="common">Tunicate</name>
    <dbReference type="NCBI Taxonomy" id="34765"/>
    <lineage>
        <taxon>Eukaryota</taxon>
        <taxon>Metazoa</taxon>
        <taxon>Chordata</taxon>
        <taxon>Tunicata</taxon>
        <taxon>Appendicularia</taxon>
        <taxon>Copelata</taxon>
        <taxon>Oikopleuridae</taxon>
        <taxon>Oikopleura</taxon>
    </lineage>
</organism>
<accession>A0ABN7S3T7</accession>
<proteinExistence type="predicted"/>
<protein>
    <submittedName>
        <fullName evidence="1">Oidioi.mRNA.OKI2018_I69.PAR.g11991.t1.cds</fullName>
    </submittedName>
</protein>
<keyword evidence="2" id="KW-1185">Reference proteome</keyword>
<dbReference type="EMBL" id="OU015568">
    <property type="protein sequence ID" value="CAG5088852.1"/>
    <property type="molecule type" value="Genomic_DNA"/>
</dbReference>
<sequence>MSSEAQNSNRECVEIPPTASRSVCFSSGRPIRPLAIVAYELLLPYTDLAGDLVSQTKYFGFRLSSCARSGLDAVFTFTCISPRCTAIELFYGPASMLKPAKDELVEAPCDEFFQRVSFDNHRFQRPSIVHACSGLSADTAANGVFRDKLRSVRYTGRRRIAEIRSHIDLIREEVNAIFPGFSTENSEDELIDIVLRQLK</sequence>